<dbReference type="EMBL" id="KZ107884">
    <property type="protein sequence ID" value="OSS43249.1"/>
    <property type="molecule type" value="Genomic_DNA"/>
</dbReference>
<protein>
    <recommendedName>
        <fullName evidence="3">FAD-binding FR-type domain-containing protein</fullName>
    </recommendedName>
</protein>
<evidence type="ECO:0008006" key="3">
    <source>
        <dbReference type="Google" id="ProtNLM"/>
    </source>
</evidence>
<reference evidence="1 2" key="1">
    <citation type="journal article" date="2017" name="Genome Announc.">
        <title>Genome sequence of the saprophytic ascomycete Epicoccum nigrum ICMP 19927 strain isolated from New Zealand.</title>
        <authorList>
            <person name="Fokin M."/>
            <person name="Fleetwood D."/>
            <person name="Weir B.S."/>
            <person name="Villas-Boas S.G."/>
        </authorList>
    </citation>
    <scope>NUCLEOTIDE SEQUENCE [LARGE SCALE GENOMIC DNA]</scope>
    <source>
        <strain evidence="1 2">ICMP 19927</strain>
    </source>
</reference>
<dbReference type="InterPro" id="IPR023173">
    <property type="entry name" value="NADPH_Cyt_P450_Rdtase_alpha"/>
</dbReference>
<evidence type="ECO:0000313" key="1">
    <source>
        <dbReference type="EMBL" id="OSS43249.1"/>
    </source>
</evidence>
<name>A0A1Y2LI33_EPING</name>
<keyword evidence="2" id="KW-1185">Reference proteome</keyword>
<sequence>MRERYGTETGAETVEPEETTLHVSVTAPQSLVARRGFCEVRVKEVRTLHSIEPTSKTYMEVSLPPGMTYSASDWFAISPRNPSASVRRALKHFGIARESILTISSAAPTMPPTDIPTSAAEVFRAYVEFAEPATRRDIHVLLDATHDRATKALVDSTKSL</sequence>
<dbReference type="InterPro" id="IPR017938">
    <property type="entry name" value="Riboflavin_synthase-like_b-brl"/>
</dbReference>
<dbReference type="STRING" id="105696.A0A1Y2LI33"/>
<dbReference type="Proteomes" id="UP000193240">
    <property type="component" value="Unassembled WGS sequence"/>
</dbReference>
<proteinExistence type="predicted"/>
<dbReference type="InParanoid" id="A0A1Y2LI33"/>
<dbReference type="Gene3D" id="1.20.990.10">
    <property type="entry name" value="NADPH-cytochrome p450 Reductase, Chain A, domain 3"/>
    <property type="match status" value="1"/>
</dbReference>
<evidence type="ECO:0000313" key="2">
    <source>
        <dbReference type="Proteomes" id="UP000193240"/>
    </source>
</evidence>
<dbReference type="SUPFAM" id="SSF63380">
    <property type="entry name" value="Riboflavin synthase domain-like"/>
    <property type="match status" value="1"/>
</dbReference>
<gene>
    <name evidence="1" type="ORF">B5807_12112</name>
</gene>
<accession>A0A1Y2LI33</accession>
<dbReference type="AlphaFoldDB" id="A0A1Y2LI33"/>
<dbReference type="GO" id="GO:0016491">
    <property type="term" value="F:oxidoreductase activity"/>
    <property type="evidence" value="ECO:0007669"/>
    <property type="project" value="InterPro"/>
</dbReference>
<organism evidence="1 2">
    <name type="scientific">Epicoccum nigrum</name>
    <name type="common">Soil fungus</name>
    <name type="synonym">Epicoccum purpurascens</name>
    <dbReference type="NCBI Taxonomy" id="105696"/>
    <lineage>
        <taxon>Eukaryota</taxon>
        <taxon>Fungi</taxon>
        <taxon>Dikarya</taxon>
        <taxon>Ascomycota</taxon>
        <taxon>Pezizomycotina</taxon>
        <taxon>Dothideomycetes</taxon>
        <taxon>Pleosporomycetidae</taxon>
        <taxon>Pleosporales</taxon>
        <taxon>Pleosporineae</taxon>
        <taxon>Didymellaceae</taxon>
        <taxon>Epicoccum</taxon>
    </lineage>
</organism>